<feature type="domain" description="Nephrocystin 3-like N-terminal" evidence="2">
    <location>
        <begin position="185"/>
        <end position="275"/>
    </location>
</feature>
<accession>A0AAI9YA44</accession>
<dbReference type="Gene3D" id="3.40.50.300">
    <property type="entry name" value="P-loop containing nucleotide triphosphate hydrolases"/>
    <property type="match status" value="1"/>
</dbReference>
<protein>
    <submittedName>
        <fullName evidence="3">Pfs domain-containing protein</fullName>
    </submittedName>
</protein>
<dbReference type="Proteomes" id="UP001239213">
    <property type="component" value="Unassembled WGS sequence"/>
</dbReference>
<evidence type="ECO:0000256" key="1">
    <source>
        <dbReference type="ARBA" id="ARBA00022737"/>
    </source>
</evidence>
<keyword evidence="4" id="KW-1185">Reference proteome</keyword>
<proteinExistence type="predicted"/>
<keyword evidence="1" id="KW-0677">Repeat</keyword>
<organism evidence="3 4">
    <name type="scientific">Colletotrichum cuscutae</name>
    <dbReference type="NCBI Taxonomy" id="1209917"/>
    <lineage>
        <taxon>Eukaryota</taxon>
        <taxon>Fungi</taxon>
        <taxon>Dikarya</taxon>
        <taxon>Ascomycota</taxon>
        <taxon>Pezizomycotina</taxon>
        <taxon>Sordariomycetes</taxon>
        <taxon>Hypocreomycetidae</taxon>
        <taxon>Glomerellales</taxon>
        <taxon>Glomerellaceae</taxon>
        <taxon>Colletotrichum</taxon>
        <taxon>Colletotrichum acutatum species complex</taxon>
    </lineage>
</organism>
<dbReference type="PANTHER" id="PTHR46082">
    <property type="entry name" value="ATP/GTP-BINDING PROTEIN-RELATED"/>
    <property type="match status" value="1"/>
</dbReference>
<dbReference type="Gene3D" id="3.40.50.1580">
    <property type="entry name" value="Nucleoside phosphorylase domain"/>
    <property type="match status" value="1"/>
</dbReference>
<evidence type="ECO:0000259" key="2">
    <source>
        <dbReference type="Pfam" id="PF24883"/>
    </source>
</evidence>
<dbReference type="Pfam" id="PF24883">
    <property type="entry name" value="NPHP3_N"/>
    <property type="match status" value="1"/>
</dbReference>
<dbReference type="PANTHER" id="PTHR46082:SF11">
    <property type="entry name" value="AAA+ ATPASE DOMAIN-CONTAINING PROTEIN-RELATED"/>
    <property type="match status" value="1"/>
</dbReference>
<reference evidence="3" key="1">
    <citation type="submission" date="2016-11" db="EMBL/GenBank/DDBJ databases">
        <title>The genome sequence of Colletotrichum cuscutae.</title>
        <authorList>
            <person name="Baroncelli R."/>
        </authorList>
    </citation>
    <scope>NUCLEOTIDE SEQUENCE</scope>
    <source>
        <strain evidence="3">IMI 304802</strain>
    </source>
</reference>
<dbReference type="InterPro" id="IPR035994">
    <property type="entry name" value="Nucleoside_phosphorylase_sf"/>
</dbReference>
<name>A0AAI9YA44_9PEZI</name>
<evidence type="ECO:0000313" key="4">
    <source>
        <dbReference type="Proteomes" id="UP001239213"/>
    </source>
</evidence>
<comment type="caution">
    <text evidence="3">The sequence shown here is derived from an EMBL/GenBank/DDBJ whole genome shotgun (WGS) entry which is preliminary data.</text>
</comment>
<dbReference type="GO" id="GO:0009116">
    <property type="term" value="P:nucleoside metabolic process"/>
    <property type="evidence" value="ECO:0007669"/>
    <property type="project" value="InterPro"/>
</dbReference>
<dbReference type="SUPFAM" id="SSF53167">
    <property type="entry name" value="Purine and uridine phosphorylases"/>
    <property type="match status" value="1"/>
</dbReference>
<evidence type="ECO:0000313" key="3">
    <source>
        <dbReference type="EMBL" id="KAK1492539.1"/>
    </source>
</evidence>
<dbReference type="InterPro" id="IPR027417">
    <property type="entry name" value="P-loop_NTPase"/>
</dbReference>
<dbReference type="SUPFAM" id="SSF52540">
    <property type="entry name" value="P-loop containing nucleoside triphosphate hydrolases"/>
    <property type="match status" value="1"/>
</dbReference>
<dbReference type="GO" id="GO:0003824">
    <property type="term" value="F:catalytic activity"/>
    <property type="evidence" value="ECO:0007669"/>
    <property type="project" value="InterPro"/>
</dbReference>
<dbReference type="InterPro" id="IPR056884">
    <property type="entry name" value="NPHP3-like_N"/>
</dbReference>
<gene>
    <name evidence="3" type="ORF">CCUS01_13998</name>
</gene>
<sequence>MFLVLSPWRSQTRIPGPESVRPSQARGARLQVVFKTEACVYYNPEDEIQREGRPDNDPEIHYGIIASGNSVVKDSICRDQIQQQLGTGCLCFEMEAAGLMNDFPCLVVRGVCDYADSHKNDRWQNYAAIVAAAYAKELLSVMDATSVEQADRLERIMGRGQIHAWLAPPDASANFNEAAGHHHEGTGQWFLDSKEYLKWKTTACSSLWLYGRPGCGKTVLSSTIVNDLQRIGIECLYFYFTFTDTRKQSLEGAIRSLLMQLYRGNHGAKEYLNEIFSPGCRIRSLIRP</sequence>
<dbReference type="AlphaFoldDB" id="A0AAI9YA44"/>
<dbReference type="EMBL" id="MPDP01000029">
    <property type="protein sequence ID" value="KAK1492539.1"/>
    <property type="molecule type" value="Genomic_DNA"/>
</dbReference>
<dbReference type="InterPro" id="IPR053137">
    <property type="entry name" value="NLR-like"/>
</dbReference>